<feature type="domain" description="Rod shape-determining protein MreC beta-barrel core" evidence="6">
    <location>
        <begin position="122"/>
        <end position="280"/>
    </location>
</feature>
<dbReference type="InterPro" id="IPR042177">
    <property type="entry name" value="Cell/Rod_1"/>
</dbReference>
<name>A0A1V0UZ06_9BACL</name>
<evidence type="ECO:0000256" key="1">
    <source>
        <dbReference type="ARBA" id="ARBA00009369"/>
    </source>
</evidence>
<evidence type="ECO:0000256" key="3">
    <source>
        <dbReference type="ARBA" id="ARBA00022960"/>
    </source>
</evidence>
<evidence type="ECO:0000313" key="7">
    <source>
        <dbReference type="EMBL" id="ARF70414.1"/>
    </source>
</evidence>
<proteinExistence type="inferred from homology"/>
<sequence length="285" mass="31983">MGNKRLIVLLLGLICFFILMGFTLVNRFQVTWPEKVFKDSVSWVQGIFYKPAGAVAGFFDDLGELKTIYKENQVLKQQVVKYAEDTQRLNFLEQKTKRLEELLEFTEEQKKVNNYKYHAAEVIASSNEAYNNTVTVNLGEKDGIKTDMAVMTVDGLIGRVIRVSGFTSTVQLLTNVSDTDMNSKAIAVTTKKSPDSDKPESYGIIENYENNMLVMNRVEKDDPIQEGDEVITSGLGQVYPAGIRVGKVVSRKPGDLGVNDKVLVEPYANFSHIREVLIVEVPEVK</sequence>
<dbReference type="GO" id="GO:0005886">
    <property type="term" value="C:plasma membrane"/>
    <property type="evidence" value="ECO:0007669"/>
    <property type="project" value="TreeGrafter"/>
</dbReference>
<dbReference type="Gene3D" id="2.40.10.350">
    <property type="entry name" value="Rod shape-determining protein MreC, domain 2"/>
    <property type="match status" value="1"/>
</dbReference>
<dbReference type="PANTHER" id="PTHR34138">
    <property type="entry name" value="CELL SHAPE-DETERMINING PROTEIN MREC"/>
    <property type="match status" value="1"/>
</dbReference>
<comment type="function">
    <text evidence="5">Involved in formation and maintenance of cell shape.</text>
</comment>
<evidence type="ECO:0000256" key="2">
    <source>
        <dbReference type="ARBA" id="ARBA00013855"/>
    </source>
</evidence>
<organism evidence="7 8">
    <name type="scientific">Paenibacillus larvae subsp. pulvifaciens</name>
    <dbReference type="NCBI Taxonomy" id="1477"/>
    <lineage>
        <taxon>Bacteria</taxon>
        <taxon>Bacillati</taxon>
        <taxon>Bacillota</taxon>
        <taxon>Bacilli</taxon>
        <taxon>Bacillales</taxon>
        <taxon>Paenibacillaceae</taxon>
        <taxon>Paenibacillus</taxon>
    </lineage>
</organism>
<accession>A0A1V0UZ06</accession>
<dbReference type="GO" id="GO:0008360">
    <property type="term" value="P:regulation of cell shape"/>
    <property type="evidence" value="ECO:0007669"/>
    <property type="project" value="UniProtKB-KW"/>
</dbReference>
<evidence type="ECO:0000313" key="8">
    <source>
        <dbReference type="Proteomes" id="UP000192727"/>
    </source>
</evidence>
<evidence type="ECO:0000259" key="6">
    <source>
        <dbReference type="Pfam" id="PF04085"/>
    </source>
</evidence>
<dbReference type="InterPro" id="IPR007221">
    <property type="entry name" value="MreC"/>
</dbReference>
<dbReference type="AlphaFoldDB" id="A0A1V0UZ06"/>
<evidence type="ECO:0000256" key="4">
    <source>
        <dbReference type="ARBA" id="ARBA00032089"/>
    </source>
</evidence>
<dbReference type="InterPro" id="IPR042175">
    <property type="entry name" value="Cell/Rod_MreC_2"/>
</dbReference>
<reference evidence="7 8" key="1">
    <citation type="submission" date="2017-03" db="EMBL/GenBank/DDBJ databases">
        <title>Paenibacillus larvae genome sequencing.</title>
        <authorList>
            <person name="Dingman D.W."/>
        </authorList>
    </citation>
    <scope>NUCLEOTIDE SEQUENCE [LARGE SCALE GENOMIC DNA]</scope>
    <source>
        <strain evidence="7 8">SAG 10367</strain>
    </source>
</reference>
<comment type="similarity">
    <text evidence="1 5">Belongs to the MreC family.</text>
</comment>
<dbReference type="PIRSF" id="PIRSF038471">
    <property type="entry name" value="MreC"/>
    <property type="match status" value="1"/>
</dbReference>
<protein>
    <recommendedName>
        <fullName evidence="2 5">Cell shape-determining protein MreC</fullName>
    </recommendedName>
    <alternativeName>
        <fullName evidence="4 5">Cell shape protein MreC</fullName>
    </alternativeName>
</protein>
<dbReference type="InterPro" id="IPR055342">
    <property type="entry name" value="MreC_beta-barrel_core"/>
</dbReference>
<dbReference type="Proteomes" id="UP000192727">
    <property type="component" value="Chromosome"/>
</dbReference>
<evidence type="ECO:0000256" key="5">
    <source>
        <dbReference type="PIRNR" id="PIRNR038471"/>
    </source>
</evidence>
<dbReference type="Pfam" id="PF04085">
    <property type="entry name" value="MreC"/>
    <property type="match status" value="1"/>
</dbReference>
<gene>
    <name evidence="7" type="ORF">B7C51_05685</name>
</gene>
<dbReference type="EMBL" id="CP020557">
    <property type="protein sequence ID" value="ARF70414.1"/>
    <property type="molecule type" value="Genomic_DNA"/>
</dbReference>
<dbReference type="Gene3D" id="2.40.10.340">
    <property type="entry name" value="Rod shape-determining protein MreC, domain 1"/>
    <property type="match status" value="1"/>
</dbReference>
<keyword evidence="3 5" id="KW-0133">Cell shape</keyword>
<dbReference type="PANTHER" id="PTHR34138:SF1">
    <property type="entry name" value="CELL SHAPE-DETERMINING PROTEIN MREC"/>
    <property type="match status" value="1"/>
</dbReference>
<dbReference type="NCBIfam" id="TIGR00219">
    <property type="entry name" value="mreC"/>
    <property type="match status" value="1"/>
</dbReference>